<dbReference type="GO" id="GO:0051213">
    <property type="term" value="F:dioxygenase activity"/>
    <property type="evidence" value="ECO:0007669"/>
    <property type="project" value="UniProtKB-KW"/>
</dbReference>
<protein>
    <submittedName>
        <fullName evidence="2">Putative dioxygenase</fullName>
    </submittedName>
</protein>
<evidence type="ECO:0000313" key="2">
    <source>
        <dbReference type="EMBL" id="AFH47916.1"/>
    </source>
</evidence>
<dbReference type="Pfam" id="PF01875">
    <property type="entry name" value="Memo"/>
    <property type="match status" value="1"/>
</dbReference>
<keyword evidence="3" id="KW-1185">Reference proteome</keyword>
<dbReference type="EMBL" id="CP003418">
    <property type="protein sequence ID" value="AFH47916.1"/>
    <property type="molecule type" value="Genomic_DNA"/>
</dbReference>
<keyword evidence="2" id="KW-0223">Dioxygenase</keyword>
<dbReference type="Gene3D" id="3.40.830.10">
    <property type="entry name" value="LigB-like"/>
    <property type="match status" value="1"/>
</dbReference>
<comment type="similarity">
    <text evidence="1">Belongs to the MEMO1 family.</text>
</comment>
<name>I0AG09_IGNAJ</name>
<sequence>MFYISLSAQSIREIRDSVGFCWSSNEMDSFISWLEKNQISDNSFESENLFVAISPHDDYLYAGRIYYQVYKIIKAKEIIIFGVTHGTVRKAINDPQNILILDEFDFWKGPYGNVKVSDLRNEIKSKLDTGFYEVNNLAHSLEHSIEALIPFLQHYNREIKITPVMVTRMPFDRMDSIAVKLSEVILNYANEKNLKPGKDLFILISNDANHYGEDFNNYPYGLDESAHKAATYEDKRIAHKFNGEISTEKISDISNELWTETEAKEIYPLWCGRYPIVLGLLTSTHLAKKLGKDISGKLFCYSDTFTEKVLSFKETKMGMTAPFSLRHWVGFLSAGFYLR</sequence>
<reference evidence="2 3" key="1">
    <citation type="journal article" date="2012" name="Front. Microbiol.">
        <title>Complete genome of Ignavibacterium album, a metabolically versatile, flagellated, facultative anaerobe from the phylum Chlorobi.</title>
        <authorList>
            <person name="Liu Z."/>
            <person name="Frigaard N.-U."/>
            <person name="Vogl K."/>
            <person name="Iino T."/>
            <person name="Ohkuma M."/>
            <person name="Overmann J."/>
            <person name="Bryant D.A."/>
        </authorList>
    </citation>
    <scope>NUCLEOTIDE SEQUENCE [LARGE SCALE GENOMIC DNA]</scope>
    <source>
        <strain evidence="3">DSM 19864 / JCM 16511 / NBRC 101810 / Mat9-16</strain>
    </source>
</reference>
<dbReference type="eggNOG" id="COG1355">
    <property type="taxonomic scope" value="Bacteria"/>
</dbReference>
<dbReference type="AlphaFoldDB" id="I0AG09"/>
<evidence type="ECO:0000256" key="1">
    <source>
        <dbReference type="ARBA" id="ARBA00006315"/>
    </source>
</evidence>
<keyword evidence="2" id="KW-0560">Oxidoreductase</keyword>
<proteinExistence type="inferred from homology"/>
<dbReference type="CDD" id="cd07361">
    <property type="entry name" value="MEMO_like"/>
    <property type="match status" value="1"/>
</dbReference>
<gene>
    <name evidence="2" type="ordered locus">IALB_0204</name>
</gene>
<dbReference type="NCBIfam" id="TIGR04336">
    <property type="entry name" value="AmmeMemoSam_B"/>
    <property type="match status" value="1"/>
</dbReference>
<dbReference type="STRING" id="945713.IALB_0204"/>
<dbReference type="PANTHER" id="PTHR11060">
    <property type="entry name" value="PROTEIN MEMO1"/>
    <property type="match status" value="1"/>
</dbReference>
<accession>I0AG09</accession>
<evidence type="ECO:0000313" key="3">
    <source>
        <dbReference type="Proteomes" id="UP000007394"/>
    </source>
</evidence>
<dbReference type="KEGG" id="ial:IALB_0204"/>
<dbReference type="PANTHER" id="PTHR11060:SF0">
    <property type="entry name" value="PROTEIN MEMO1"/>
    <property type="match status" value="1"/>
</dbReference>
<dbReference type="Proteomes" id="UP000007394">
    <property type="component" value="Chromosome"/>
</dbReference>
<organism evidence="2 3">
    <name type="scientific">Ignavibacterium album (strain DSM 19864 / JCM 16511 / NBRC 101810 / Mat9-16)</name>
    <dbReference type="NCBI Taxonomy" id="945713"/>
    <lineage>
        <taxon>Bacteria</taxon>
        <taxon>Pseudomonadati</taxon>
        <taxon>Ignavibacteriota</taxon>
        <taxon>Ignavibacteria</taxon>
        <taxon>Ignavibacteriales</taxon>
        <taxon>Ignavibacteriaceae</taxon>
        <taxon>Ignavibacterium</taxon>
    </lineage>
</organism>
<dbReference type="InterPro" id="IPR002737">
    <property type="entry name" value="MEMO1_fam"/>
</dbReference>
<dbReference type="HOGENOM" id="CLU_758056_0_0_10"/>